<dbReference type="PROSITE" id="PS50893">
    <property type="entry name" value="ABC_TRANSPORTER_2"/>
    <property type="match status" value="1"/>
</dbReference>
<dbReference type="PANTHER" id="PTHR42939:SF3">
    <property type="entry name" value="ABC TRANSPORTER ATP-BINDING COMPONENT"/>
    <property type="match status" value="1"/>
</dbReference>
<evidence type="ECO:0000256" key="3">
    <source>
        <dbReference type="ARBA" id="ARBA00022840"/>
    </source>
</evidence>
<dbReference type="InterPro" id="IPR003439">
    <property type="entry name" value="ABC_transporter-like_ATP-bd"/>
</dbReference>
<evidence type="ECO:0000313" key="6">
    <source>
        <dbReference type="Proteomes" id="UP000824001"/>
    </source>
</evidence>
<dbReference type="EMBL" id="DVJK01000103">
    <property type="protein sequence ID" value="HIS66643.1"/>
    <property type="molecule type" value="Genomic_DNA"/>
</dbReference>
<proteinExistence type="predicted"/>
<organism evidence="5 6">
    <name type="scientific">Candidatus Scatomorpha merdipullorum</name>
    <dbReference type="NCBI Taxonomy" id="2840927"/>
    <lineage>
        <taxon>Bacteria</taxon>
        <taxon>Bacillati</taxon>
        <taxon>Bacillota</taxon>
        <taxon>Clostridia</taxon>
        <taxon>Eubacteriales</taxon>
        <taxon>Candidatus Scatomorpha</taxon>
    </lineage>
</organism>
<evidence type="ECO:0000256" key="2">
    <source>
        <dbReference type="ARBA" id="ARBA00022741"/>
    </source>
</evidence>
<dbReference type="Proteomes" id="UP000824001">
    <property type="component" value="Unassembled WGS sequence"/>
</dbReference>
<dbReference type="SMART" id="SM00382">
    <property type="entry name" value="AAA"/>
    <property type="match status" value="1"/>
</dbReference>
<feature type="domain" description="ABC transporter" evidence="4">
    <location>
        <begin position="2"/>
        <end position="230"/>
    </location>
</feature>
<dbReference type="GO" id="GO:0005524">
    <property type="term" value="F:ATP binding"/>
    <property type="evidence" value="ECO:0007669"/>
    <property type="project" value="UniProtKB-KW"/>
</dbReference>
<reference evidence="5" key="1">
    <citation type="submission" date="2020-10" db="EMBL/GenBank/DDBJ databases">
        <authorList>
            <person name="Gilroy R."/>
        </authorList>
    </citation>
    <scope>NUCLEOTIDE SEQUENCE</scope>
    <source>
        <strain evidence="5">ChiHjej10B9-9673</strain>
    </source>
</reference>
<accession>A0A9D1FD06</accession>
<keyword evidence="1" id="KW-0813">Transport</keyword>
<dbReference type="InterPro" id="IPR003593">
    <property type="entry name" value="AAA+_ATPase"/>
</dbReference>
<dbReference type="GO" id="GO:0016887">
    <property type="term" value="F:ATP hydrolysis activity"/>
    <property type="evidence" value="ECO:0007669"/>
    <property type="project" value="InterPro"/>
</dbReference>
<dbReference type="AlphaFoldDB" id="A0A9D1FD06"/>
<gene>
    <name evidence="5" type="ORF">IAC18_03655</name>
</gene>
<comment type="caution">
    <text evidence="5">The sequence shown here is derived from an EMBL/GenBank/DDBJ whole genome shotgun (WGS) entry which is preliminary data.</text>
</comment>
<keyword evidence="3 5" id="KW-0067">ATP-binding</keyword>
<keyword evidence="2" id="KW-0547">Nucleotide-binding</keyword>
<dbReference type="InterPro" id="IPR027417">
    <property type="entry name" value="P-loop_NTPase"/>
</dbReference>
<dbReference type="Gene3D" id="3.40.50.300">
    <property type="entry name" value="P-loop containing nucleotide triphosphate hydrolases"/>
    <property type="match status" value="1"/>
</dbReference>
<evidence type="ECO:0000259" key="4">
    <source>
        <dbReference type="PROSITE" id="PS50893"/>
    </source>
</evidence>
<dbReference type="CDD" id="cd03230">
    <property type="entry name" value="ABC_DR_subfamily_A"/>
    <property type="match status" value="1"/>
</dbReference>
<protein>
    <submittedName>
        <fullName evidence="5">ABC transporter ATP-binding protein</fullName>
    </submittedName>
</protein>
<dbReference type="InterPro" id="IPR051782">
    <property type="entry name" value="ABC_Transporter_VariousFunc"/>
</dbReference>
<reference evidence="5" key="2">
    <citation type="journal article" date="2021" name="PeerJ">
        <title>Extensive microbial diversity within the chicken gut microbiome revealed by metagenomics and culture.</title>
        <authorList>
            <person name="Gilroy R."/>
            <person name="Ravi A."/>
            <person name="Getino M."/>
            <person name="Pursley I."/>
            <person name="Horton D.L."/>
            <person name="Alikhan N.F."/>
            <person name="Baker D."/>
            <person name="Gharbi K."/>
            <person name="Hall N."/>
            <person name="Watson M."/>
            <person name="Adriaenssens E.M."/>
            <person name="Foster-Nyarko E."/>
            <person name="Jarju S."/>
            <person name="Secka A."/>
            <person name="Antonio M."/>
            <person name="Oren A."/>
            <person name="Chaudhuri R.R."/>
            <person name="La Ragione R."/>
            <person name="Hildebrand F."/>
            <person name="Pallen M.J."/>
        </authorList>
    </citation>
    <scope>NUCLEOTIDE SEQUENCE</scope>
    <source>
        <strain evidence="5">ChiHjej10B9-9673</strain>
    </source>
</reference>
<dbReference type="SUPFAM" id="SSF52540">
    <property type="entry name" value="P-loop containing nucleoside triphosphate hydrolases"/>
    <property type="match status" value="1"/>
</dbReference>
<evidence type="ECO:0000256" key="1">
    <source>
        <dbReference type="ARBA" id="ARBA00022448"/>
    </source>
</evidence>
<sequence length="281" mass="30800">MVNAIEVRGLTKAYKGFSLDSVSFTLPSGCIMGLIGENGTGKSTTIRLLLGLARRSGGSVRVLGEDPETAEPEFREELGVVMDECPFPESFSCRDVGRVLAAGYRRFEPEGFAEMCEGFGLDGKRRIKDYSRGMKMKLSIAAALSHGARLLLLDEPTSGLDPVARDELLDILLDFIQDESRSVLISSHILSDLEKACDYITFIHAGRSVFSEEKDALLEKYVLAKGSEREIAALDRSRVLGVRRGQFGCEALVERGAAGQLFTERAGIEDIMLYYIKGDAK</sequence>
<dbReference type="Pfam" id="PF00005">
    <property type="entry name" value="ABC_tran"/>
    <property type="match status" value="1"/>
</dbReference>
<dbReference type="PANTHER" id="PTHR42939">
    <property type="entry name" value="ABC TRANSPORTER ATP-BINDING PROTEIN ALBC-RELATED"/>
    <property type="match status" value="1"/>
</dbReference>
<name>A0A9D1FD06_9FIRM</name>
<evidence type="ECO:0000313" key="5">
    <source>
        <dbReference type="EMBL" id="HIS66643.1"/>
    </source>
</evidence>